<protein>
    <submittedName>
        <fullName evidence="2">Outer membrane protein with beta-barrel domain</fullName>
    </submittedName>
</protein>
<dbReference type="InterPro" id="IPR045743">
    <property type="entry name" value="DUF6089"/>
</dbReference>
<organism evidence="2 3">
    <name type="scientific">Dyadobacter jejuensis</name>
    <dbReference type="NCBI Taxonomy" id="1082580"/>
    <lineage>
        <taxon>Bacteria</taxon>
        <taxon>Pseudomonadati</taxon>
        <taxon>Bacteroidota</taxon>
        <taxon>Cytophagia</taxon>
        <taxon>Cytophagales</taxon>
        <taxon>Spirosomataceae</taxon>
        <taxon>Dyadobacter</taxon>
    </lineage>
</organism>
<evidence type="ECO:0000313" key="3">
    <source>
        <dbReference type="Proteomes" id="UP000245880"/>
    </source>
</evidence>
<comment type="caution">
    <text evidence="2">The sequence shown here is derived from an EMBL/GenBank/DDBJ whole genome shotgun (WGS) entry which is preliminary data.</text>
</comment>
<dbReference type="Proteomes" id="UP000245880">
    <property type="component" value="Unassembled WGS sequence"/>
</dbReference>
<reference evidence="2 3" key="1">
    <citation type="submission" date="2018-03" db="EMBL/GenBank/DDBJ databases">
        <title>Genomic Encyclopedia of Archaeal and Bacterial Type Strains, Phase II (KMG-II): from individual species to whole genera.</title>
        <authorList>
            <person name="Goeker M."/>
        </authorList>
    </citation>
    <scope>NUCLEOTIDE SEQUENCE [LARGE SCALE GENOMIC DNA]</scope>
    <source>
        <strain evidence="2 3">DSM 100346</strain>
    </source>
</reference>
<evidence type="ECO:0000313" key="2">
    <source>
        <dbReference type="EMBL" id="PWJ56942.1"/>
    </source>
</evidence>
<gene>
    <name evidence="2" type="ORF">CLV98_10951</name>
</gene>
<feature type="domain" description="DUF6089" evidence="1">
    <location>
        <begin position="19"/>
        <end position="228"/>
    </location>
</feature>
<dbReference type="EMBL" id="QGDT01000009">
    <property type="protein sequence ID" value="PWJ56942.1"/>
    <property type="molecule type" value="Genomic_DNA"/>
</dbReference>
<dbReference type="AlphaFoldDB" id="A0A316AH16"/>
<evidence type="ECO:0000259" key="1">
    <source>
        <dbReference type="Pfam" id="PF19573"/>
    </source>
</evidence>
<sequence>MKHPRSIVSRFYLFNVYLLLLALIGLPALAQKVELGVGMGGFSYSGDIAPTLQLNNIKPAGSLFFRYNTLKGLSLRAELAGGLIGAKDATSDDPWQQQRNLEFKTRIMEGSLLAEYNFLDFVDKRFAINWTPYVFGGIGMLAFKPNIQTSDYKTSSLILPFGVGVKYQLKRPWGIGLEFGTRKTFTDYLDDLGGEPTTNNKIIQGDPATKDKYHYIRLSITYTFYRIVCP</sequence>
<dbReference type="SUPFAM" id="SSF56925">
    <property type="entry name" value="OMPA-like"/>
    <property type="match status" value="1"/>
</dbReference>
<dbReference type="Gene3D" id="2.40.160.20">
    <property type="match status" value="1"/>
</dbReference>
<name>A0A316AH16_9BACT</name>
<keyword evidence="3" id="KW-1185">Reference proteome</keyword>
<dbReference type="InterPro" id="IPR011250">
    <property type="entry name" value="OMP/PagP_B-barrel"/>
</dbReference>
<accession>A0A316AH16</accession>
<dbReference type="Pfam" id="PF19573">
    <property type="entry name" value="DUF6089"/>
    <property type="match status" value="1"/>
</dbReference>
<proteinExistence type="predicted"/>
<dbReference type="RefSeq" id="WP_229203416.1">
    <property type="nucleotide sequence ID" value="NZ_QGDT01000009.1"/>
</dbReference>